<organism evidence="2 3">
    <name type="scientific">Laodelphax striatellus</name>
    <name type="common">Small brown planthopper</name>
    <name type="synonym">Delphax striatella</name>
    <dbReference type="NCBI Taxonomy" id="195883"/>
    <lineage>
        <taxon>Eukaryota</taxon>
        <taxon>Metazoa</taxon>
        <taxon>Ecdysozoa</taxon>
        <taxon>Arthropoda</taxon>
        <taxon>Hexapoda</taxon>
        <taxon>Insecta</taxon>
        <taxon>Pterygota</taxon>
        <taxon>Neoptera</taxon>
        <taxon>Paraneoptera</taxon>
        <taxon>Hemiptera</taxon>
        <taxon>Auchenorrhyncha</taxon>
        <taxon>Fulgoroidea</taxon>
        <taxon>Delphacidae</taxon>
        <taxon>Criomorphinae</taxon>
        <taxon>Laodelphax</taxon>
    </lineage>
</organism>
<protein>
    <submittedName>
        <fullName evidence="2">Uncharacterized protein</fullName>
    </submittedName>
</protein>
<feature type="region of interest" description="Disordered" evidence="1">
    <location>
        <begin position="26"/>
        <end position="67"/>
    </location>
</feature>
<evidence type="ECO:0000313" key="2">
    <source>
        <dbReference type="EMBL" id="RZF44950.1"/>
    </source>
</evidence>
<keyword evidence="3" id="KW-1185">Reference proteome</keyword>
<dbReference type="InParanoid" id="A0A482XHD8"/>
<evidence type="ECO:0000313" key="3">
    <source>
        <dbReference type="Proteomes" id="UP000291343"/>
    </source>
</evidence>
<dbReference type="Proteomes" id="UP000291343">
    <property type="component" value="Unassembled WGS sequence"/>
</dbReference>
<dbReference type="EMBL" id="QKKF02010000">
    <property type="protein sequence ID" value="RZF44950.1"/>
    <property type="molecule type" value="Genomic_DNA"/>
</dbReference>
<gene>
    <name evidence="2" type="ORF">LSTR_LSTR001911</name>
</gene>
<sequence length="67" mass="7464">MDILQSAGSGRKVRKQKKAVEIRIQQYKKPKVAPKQPNQQPKQVPLTADAANDVDDSEPTIKTSRHA</sequence>
<evidence type="ECO:0000256" key="1">
    <source>
        <dbReference type="SAM" id="MobiDB-lite"/>
    </source>
</evidence>
<reference evidence="2 3" key="1">
    <citation type="journal article" date="2017" name="Gigascience">
        <title>Genome sequence of the small brown planthopper, Laodelphax striatellus.</title>
        <authorList>
            <person name="Zhu J."/>
            <person name="Jiang F."/>
            <person name="Wang X."/>
            <person name="Yang P."/>
            <person name="Bao Y."/>
            <person name="Zhao W."/>
            <person name="Wang W."/>
            <person name="Lu H."/>
            <person name="Wang Q."/>
            <person name="Cui N."/>
            <person name="Li J."/>
            <person name="Chen X."/>
            <person name="Luo L."/>
            <person name="Yu J."/>
            <person name="Kang L."/>
            <person name="Cui F."/>
        </authorList>
    </citation>
    <scope>NUCLEOTIDE SEQUENCE [LARGE SCALE GENOMIC DNA]</scope>
    <source>
        <strain evidence="2">Lst14</strain>
    </source>
</reference>
<proteinExistence type="predicted"/>
<feature type="compositionally biased region" description="Low complexity" evidence="1">
    <location>
        <begin position="33"/>
        <end position="45"/>
    </location>
</feature>
<accession>A0A482XHD8</accession>
<name>A0A482XHD8_LAOST</name>
<dbReference type="AlphaFoldDB" id="A0A482XHD8"/>
<comment type="caution">
    <text evidence="2">The sequence shown here is derived from an EMBL/GenBank/DDBJ whole genome shotgun (WGS) entry which is preliminary data.</text>
</comment>